<proteinExistence type="predicted"/>
<dbReference type="Gene3D" id="1.20.120.520">
    <property type="entry name" value="nmb1532 protein domain like"/>
    <property type="match status" value="1"/>
</dbReference>
<evidence type="ECO:0000313" key="3">
    <source>
        <dbReference type="Proteomes" id="UP000031950"/>
    </source>
</evidence>
<dbReference type="RefSeq" id="WP_041121410.1">
    <property type="nucleotide sequence ID" value="NZ_JXRQ01000015.1"/>
</dbReference>
<accession>A0A0C2W3N4</accession>
<gene>
    <name evidence="2" type="ORF">KP77_07380</name>
</gene>
<name>A0A0C2W3N4_9BACL</name>
<evidence type="ECO:0000313" key="2">
    <source>
        <dbReference type="EMBL" id="KIL51226.1"/>
    </source>
</evidence>
<dbReference type="Proteomes" id="UP000031950">
    <property type="component" value="Unassembled WGS sequence"/>
</dbReference>
<dbReference type="InterPro" id="IPR012312">
    <property type="entry name" value="Hemerythrin-like"/>
</dbReference>
<dbReference type="PATRIC" id="fig|135826.4.peg.732"/>
<evidence type="ECO:0000259" key="1">
    <source>
        <dbReference type="Pfam" id="PF01814"/>
    </source>
</evidence>
<protein>
    <recommendedName>
        <fullName evidence="1">Hemerythrin-like domain-containing protein</fullName>
    </recommendedName>
</protein>
<reference evidence="2 3" key="1">
    <citation type="submission" date="2015-01" db="EMBL/GenBank/DDBJ databases">
        <title>Genome sequence of Jeotgalibacillus alimentarius.</title>
        <authorList>
            <person name="Goh K.M."/>
            <person name="Chan K.-G."/>
            <person name="Yaakop A.S."/>
            <person name="Ee R."/>
            <person name="Gan H.M."/>
            <person name="Chan C.S."/>
        </authorList>
    </citation>
    <scope>NUCLEOTIDE SEQUENCE [LARGE SCALE GENOMIC DNA]</scope>
    <source>
        <strain evidence="2 3">YKJ-13</strain>
    </source>
</reference>
<dbReference type="STRING" id="135826.KP77_07380"/>
<dbReference type="Pfam" id="PF01814">
    <property type="entry name" value="Hemerythrin"/>
    <property type="match status" value="1"/>
</dbReference>
<feature type="domain" description="Hemerythrin-like" evidence="1">
    <location>
        <begin position="14"/>
        <end position="154"/>
    </location>
</feature>
<sequence>MNNQGFQSKNKAMNILENEHRYLRYLMDEWHAIVLNFEKESYSDQQEALADFRNLRKLLIGFLDPLKNHTDKEERFFFPMLGTYIGLEQGPILSIEEEHQEIDAYIGHFLHHTLGDLEDLSIKEMKVRTRDAAEAFEVLMVHFVKEESVLFPMVDRVMKTVDVDQLTEELNTLIT</sequence>
<comment type="caution">
    <text evidence="2">The sequence shown here is derived from an EMBL/GenBank/DDBJ whole genome shotgun (WGS) entry which is preliminary data.</text>
</comment>
<dbReference type="EMBL" id="JXRQ01000015">
    <property type="protein sequence ID" value="KIL51226.1"/>
    <property type="molecule type" value="Genomic_DNA"/>
</dbReference>
<dbReference type="OrthoDB" id="9792554at2"/>
<keyword evidence="3" id="KW-1185">Reference proteome</keyword>
<organism evidence="2 3">
    <name type="scientific">Jeotgalibacillus alimentarius</name>
    <dbReference type="NCBI Taxonomy" id="135826"/>
    <lineage>
        <taxon>Bacteria</taxon>
        <taxon>Bacillati</taxon>
        <taxon>Bacillota</taxon>
        <taxon>Bacilli</taxon>
        <taxon>Bacillales</taxon>
        <taxon>Caryophanaceae</taxon>
        <taxon>Jeotgalibacillus</taxon>
    </lineage>
</organism>
<dbReference type="AlphaFoldDB" id="A0A0C2W3N4"/>